<dbReference type="RefSeq" id="WP_218285600.1">
    <property type="nucleotide sequence ID" value="NZ_CP076448.1"/>
</dbReference>
<dbReference type="KEGG" id="elio:KO353_15095"/>
<sequence>MPQEVDEVLVRPLGEVLARLGEGVAQAQQAMDLNSIATQTLIDNDPVLSEYGLQATWYHMPEVTLELKMSLALKRETVTDQSGRPRISKLSVLAAPYNAKVQNTLALDVQGTSTVKVRIVSIPPPPRPEG</sequence>
<keyword evidence="2" id="KW-1185">Reference proteome</keyword>
<dbReference type="AlphaFoldDB" id="A0A975U376"/>
<dbReference type="Proteomes" id="UP000694001">
    <property type="component" value="Chromosome"/>
</dbReference>
<proteinExistence type="predicted"/>
<dbReference type="EMBL" id="CP076448">
    <property type="protein sequence ID" value="QXM24543.1"/>
    <property type="molecule type" value="Genomic_DNA"/>
</dbReference>
<protein>
    <submittedName>
        <fullName evidence="1">Uncharacterized protein</fullName>
    </submittedName>
</protein>
<evidence type="ECO:0000313" key="2">
    <source>
        <dbReference type="Proteomes" id="UP000694001"/>
    </source>
</evidence>
<name>A0A975U376_9PROT</name>
<organism evidence="1 2">
    <name type="scientific">Elioraea tepida</name>
    <dbReference type="NCBI Taxonomy" id="2843330"/>
    <lineage>
        <taxon>Bacteria</taxon>
        <taxon>Pseudomonadati</taxon>
        <taxon>Pseudomonadota</taxon>
        <taxon>Alphaproteobacteria</taxon>
        <taxon>Acetobacterales</taxon>
        <taxon>Elioraeaceae</taxon>
        <taxon>Elioraea</taxon>
    </lineage>
</organism>
<gene>
    <name evidence="1" type="ORF">KO353_15095</name>
</gene>
<evidence type="ECO:0000313" key="1">
    <source>
        <dbReference type="EMBL" id="QXM24543.1"/>
    </source>
</evidence>
<accession>A0A975U376</accession>
<reference evidence="1" key="1">
    <citation type="submission" date="2021-06" db="EMBL/GenBank/DDBJ databases">
        <title>Elioraea tepida, sp. nov., a moderately thermophilic aerobic anoxygenic phototrophic bacterium isolated from an alkaline siliceous hot spring mat community in Yellowstone National Park, WY, USA.</title>
        <authorList>
            <person name="Saini M.K."/>
            <person name="Yoshida S."/>
            <person name="Sebastian A."/>
            <person name="Hirose S."/>
            <person name="Hara E."/>
            <person name="Tamaki H."/>
            <person name="Soulier N.T."/>
            <person name="Albert I."/>
            <person name="Hanada S."/>
            <person name="Bryant D.A."/>
            <person name="Tank M."/>
        </authorList>
    </citation>
    <scope>NUCLEOTIDE SEQUENCE</scope>
    <source>
        <strain evidence="1">MS-P2</strain>
    </source>
</reference>